<reference evidence="1 2" key="1">
    <citation type="submission" date="2014-03" db="EMBL/GenBank/DDBJ databases">
        <title>Genome sequence of Sphingobium yanoikuyae B1.</title>
        <authorList>
            <person name="Gan H.M."/>
            <person name="Gan H.Y."/>
            <person name="Savka M.A."/>
        </authorList>
    </citation>
    <scope>NUCLEOTIDE SEQUENCE [LARGE SCALE GENOMIC DNA]</scope>
    <source>
        <strain evidence="1 2">B1</strain>
    </source>
</reference>
<proteinExistence type="predicted"/>
<organism evidence="1 2">
    <name type="scientific">Sphingobium yanoikuyae</name>
    <name type="common">Sphingomonas yanoikuyae</name>
    <dbReference type="NCBI Taxonomy" id="13690"/>
    <lineage>
        <taxon>Bacteria</taxon>
        <taxon>Pseudomonadati</taxon>
        <taxon>Pseudomonadota</taxon>
        <taxon>Alphaproteobacteria</taxon>
        <taxon>Sphingomonadales</taxon>
        <taxon>Sphingomonadaceae</taxon>
        <taxon>Sphingobium</taxon>
    </lineage>
</organism>
<name>A0A084EJ25_SPHYA</name>
<dbReference type="InterPro" id="IPR019106">
    <property type="entry name" value="T4SS_TrbC"/>
</dbReference>
<dbReference type="AlphaFoldDB" id="A0A084EJ25"/>
<accession>A0A084EJ25</accession>
<evidence type="ECO:0000313" key="1">
    <source>
        <dbReference type="EMBL" id="KEZ17967.1"/>
    </source>
</evidence>
<dbReference type="EMBL" id="JGVR01000019">
    <property type="protein sequence ID" value="KEZ17967.1"/>
    <property type="molecule type" value="Genomic_DNA"/>
</dbReference>
<comment type="caution">
    <text evidence="1">The sequence shown here is derived from an EMBL/GenBank/DDBJ whole genome shotgun (WGS) entry which is preliminary data.</text>
</comment>
<evidence type="ECO:0000313" key="2">
    <source>
        <dbReference type="Proteomes" id="UP000028534"/>
    </source>
</evidence>
<protein>
    <submittedName>
        <fullName evidence="1">Conjugal transfer protein TrbC</fullName>
    </submittedName>
</protein>
<dbReference type="Pfam" id="PF09673">
    <property type="entry name" value="TrbC_Ftype"/>
    <property type="match status" value="1"/>
</dbReference>
<gene>
    <name evidence="1" type="primary">trbC</name>
    <name evidence="1" type="ORF">CP98_03142</name>
</gene>
<dbReference type="eggNOG" id="ENOG5032X1U">
    <property type="taxonomic scope" value="Bacteria"/>
</dbReference>
<dbReference type="PATRIC" id="fig|13690.10.peg.3220"/>
<dbReference type="RefSeq" id="WP_375188731.1">
    <property type="nucleotide sequence ID" value="NZ_JBHIWD010000038.1"/>
</dbReference>
<dbReference type="Proteomes" id="UP000028534">
    <property type="component" value="Unassembled WGS sequence"/>
</dbReference>
<sequence>MPICASSIPDSHMAPLVLALALMGAAQGQAREAQPANEGTAAMERLQKAKASANPAVHAGPDTIPDPSPALKRRAFEAMRKRRVDPRMEAQARAAQIEAANALAAEQQAMSARLHQALGLAPLDATAMPNPATSNASAKAWVPLLFASSSMPIETLRTYARQLERVGGVIAFRGVPGGLTKIGPMAELTARMLRVDPGCEGPACTMRNVQVVIDPILFRQHGIGRVPALAMVPGDPTQPYCEREDETAPRAAHLVLGDAALSGLLDEYARLGGKEEVRDASARLAGR</sequence>